<organism evidence="3 4">
    <name type="scientific">Sphingopyxis indica</name>
    <dbReference type="NCBI Taxonomy" id="436663"/>
    <lineage>
        <taxon>Bacteria</taxon>
        <taxon>Pseudomonadati</taxon>
        <taxon>Pseudomonadota</taxon>
        <taxon>Alphaproteobacteria</taxon>
        <taxon>Sphingomonadales</taxon>
        <taxon>Sphingomonadaceae</taxon>
        <taxon>Sphingopyxis</taxon>
    </lineage>
</organism>
<protein>
    <submittedName>
        <fullName evidence="3">Xanthine dehydrogenase accessory factor</fullName>
    </submittedName>
</protein>
<dbReference type="Gene3D" id="3.40.50.720">
    <property type="entry name" value="NAD(P)-binding Rossmann-like Domain"/>
    <property type="match status" value="1"/>
</dbReference>
<dbReference type="Proteomes" id="UP000198339">
    <property type="component" value="Unassembled WGS sequence"/>
</dbReference>
<name>A0A239K1N7_9SPHN</name>
<dbReference type="Pfam" id="PF02625">
    <property type="entry name" value="XdhC_CoxI"/>
    <property type="match status" value="1"/>
</dbReference>
<keyword evidence="4" id="KW-1185">Reference proteome</keyword>
<dbReference type="Pfam" id="PF13478">
    <property type="entry name" value="XdhC_C"/>
    <property type="match status" value="1"/>
</dbReference>
<feature type="domain" description="XdhC- CoxI" evidence="1">
    <location>
        <begin position="19"/>
        <end position="85"/>
    </location>
</feature>
<accession>A0A239K1N7</accession>
<dbReference type="PANTHER" id="PTHR30388">
    <property type="entry name" value="ALDEHYDE OXIDOREDUCTASE MOLYBDENUM COFACTOR ASSEMBLY PROTEIN"/>
    <property type="match status" value="1"/>
</dbReference>
<evidence type="ECO:0000313" key="3">
    <source>
        <dbReference type="EMBL" id="SNT11612.1"/>
    </source>
</evidence>
<dbReference type="RefSeq" id="WP_089216831.1">
    <property type="nucleotide sequence ID" value="NZ_FZPA01000012.1"/>
</dbReference>
<gene>
    <name evidence="3" type="ORF">SAMN06295955_11219</name>
</gene>
<evidence type="ECO:0000259" key="1">
    <source>
        <dbReference type="Pfam" id="PF02625"/>
    </source>
</evidence>
<reference evidence="3 4" key="1">
    <citation type="submission" date="2017-06" db="EMBL/GenBank/DDBJ databases">
        <authorList>
            <person name="Kim H.J."/>
            <person name="Triplett B.A."/>
        </authorList>
    </citation>
    <scope>NUCLEOTIDE SEQUENCE [LARGE SCALE GENOMIC DNA]</scope>
    <source>
        <strain evidence="3 4">DS15</strain>
    </source>
</reference>
<feature type="domain" description="XdhC Rossmann" evidence="2">
    <location>
        <begin position="163"/>
        <end position="303"/>
    </location>
</feature>
<dbReference type="OrthoDB" id="9815497at2"/>
<proteinExistence type="predicted"/>
<sequence>MTGLAIRPDDILRFVGACADEGVAAALVTLTAIEGSSPRAIGAQMAVAEDGRSIGSFSGGCIEAAVVAEARGVLAADRAKLVRFGAGSPYIDVRLPCGGGIDLLFTPRPDRAAIDAALARIDARQGGALILSPRGVHAAQADVETGWDGDSFALRYPPRLRIVAIGQGEDLIATARLAQFYGAETLAFSPLPRDVAALECQGIAARHLATRHRLPALWSDASTAFIFLFHDRDWEETLLPWALAQPAFYIGAVGSPRAQAARRGMLAANGVDRTALAALRPHVGLIPSTRDPATLALSIVAEIVEIFGAGTSVAGVSREHGVTASDAAKRQMPFGHD</sequence>
<evidence type="ECO:0000259" key="2">
    <source>
        <dbReference type="Pfam" id="PF13478"/>
    </source>
</evidence>
<dbReference type="InterPro" id="IPR003777">
    <property type="entry name" value="XdhC_CoxI"/>
</dbReference>
<dbReference type="InterPro" id="IPR052698">
    <property type="entry name" value="MoCofactor_Util/Proc"/>
</dbReference>
<dbReference type="InterPro" id="IPR027051">
    <property type="entry name" value="XdhC_Rossmann_dom"/>
</dbReference>
<dbReference type="AlphaFoldDB" id="A0A239K1N7"/>
<evidence type="ECO:0000313" key="4">
    <source>
        <dbReference type="Proteomes" id="UP000198339"/>
    </source>
</evidence>
<dbReference type="EMBL" id="FZPA01000012">
    <property type="protein sequence ID" value="SNT11612.1"/>
    <property type="molecule type" value="Genomic_DNA"/>
</dbReference>
<dbReference type="PANTHER" id="PTHR30388:SF4">
    <property type="entry name" value="MOLYBDENUM COFACTOR INSERTION CHAPERONE PAOD"/>
    <property type="match status" value="1"/>
</dbReference>